<evidence type="ECO:0000313" key="1">
    <source>
        <dbReference type="EMBL" id="TFY78149.1"/>
    </source>
</evidence>
<dbReference type="AlphaFoldDB" id="A0A4Y9ZXB4"/>
<dbReference type="EMBL" id="SFCI01000739">
    <property type="protein sequence ID" value="TFY78149.1"/>
    <property type="molecule type" value="Genomic_DNA"/>
</dbReference>
<evidence type="ECO:0000313" key="2">
    <source>
        <dbReference type="Proteomes" id="UP000298061"/>
    </source>
</evidence>
<organism evidence="1 2">
    <name type="scientific">Hericium alpestre</name>
    <dbReference type="NCBI Taxonomy" id="135208"/>
    <lineage>
        <taxon>Eukaryota</taxon>
        <taxon>Fungi</taxon>
        <taxon>Dikarya</taxon>
        <taxon>Basidiomycota</taxon>
        <taxon>Agaricomycotina</taxon>
        <taxon>Agaricomycetes</taxon>
        <taxon>Russulales</taxon>
        <taxon>Hericiaceae</taxon>
        <taxon>Hericium</taxon>
    </lineage>
</organism>
<protein>
    <submittedName>
        <fullName evidence="1">Uncharacterized protein</fullName>
    </submittedName>
</protein>
<name>A0A4Y9ZXB4_9AGAM</name>
<gene>
    <name evidence="1" type="ORF">EWM64_g5863</name>
</gene>
<dbReference type="Proteomes" id="UP000298061">
    <property type="component" value="Unassembled WGS sequence"/>
</dbReference>
<accession>A0A4Y9ZXB4</accession>
<comment type="caution">
    <text evidence="1">The sequence shown here is derived from an EMBL/GenBank/DDBJ whole genome shotgun (WGS) entry which is preliminary data.</text>
</comment>
<keyword evidence="2" id="KW-1185">Reference proteome</keyword>
<proteinExistence type="predicted"/>
<reference evidence="1 2" key="1">
    <citation type="submission" date="2019-02" db="EMBL/GenBank/DDBJ databases">
        <title>Genome sequencing of the rare red list fungi Hericium alpestre (H. flagellum).</title>
        <authorList>
            <person name="Buettner E."/>
            <person name="Kellner H."/>
        </authorList>
    </citation>
    <scope>NUCLEOTIDE SEQUENCE [LARGE SCALE GENOMIC DNA]</scope>
    <source>
        <strain evidence="1 2">DSM 108284</strain>
    </source>
</reference>
<sequence>MPALQELFIEGALPTYDSSIHSLYPPSDARKVLLLNVKHLRLGGRMLDVALTLSHLEALMMNTLGLAVIPDDDDEQLEMEQFFRVVCDHMVQAGQYLPVEEIHISNDAEFYLSASPDSSQYGDVYFEFGHSDVDKPAIVHHFLETLPFCPILRAEISGMEFYMTDWFEAFGDSDGNASSISCLSIKGRLLDEFCYFFADSDPELDTPPAELELPLQGLESLEIQGHCFRPLYVRHLLLETLQTRKEQGISVEWLKFTRCLSLDFGWLDELKDIVPEVKVERRS</sequence>